<feature type="domain" description="Prohead serine protease" evidence="4">
    <location>
        <begin position="3"/>
        <end position="152"/>
    </location>
</feature>
<evidence type="ECO:0000256" key="1">
    <source>
        <dbReference type="ARBA" id="ARBA00022612"/>
    </source>
</evidence>
<protein>
    <recommendedName>
        <fullName evidence="4">Prohead serine protease domain-containing protein</fullName>
    </recommendedName>
</protein>
<evidence type="ECO:0000313" key="5">
    <source>
        <dbReference type="EMBL" id="SCB33915.1"/>
    </source>
</evidence>
<proteinExistence type="predicted"/>
<keyword evidence="3" id="KW-0378">Hydrolase</keyword>
<dbReference type="GO" id="GO:0006508">
    <property type="term" value="P:proteolysis"/>
    <property type="evidence" value="ECO:0007669"/>
    <property type="project" value="UniProtKB-KW"/>
</dbReference>
<keyword evidence="1" id="KW-1188">Viral release from host cell</keyword>
<dbReference type="RefSeq" id="WP_091956793.1">
    <property type="nucleotide sequence ID" value="NZ_FMAI01000006.1"/>
</dbReference>
<evidence type="ECO:0000256" key="2">
    <source>
        <dbReference type="ARBA" id="ARBA00022670"/>
    </source>
</evidence>
<dbReference type="GO" id="GO:0008233">
    <property type="term" value="F:peptidase activity"/>
    <property type="evidence" value="ECO:0007669"/>
    <property type="project" value="UniProtKB-KW"/>
</dbReference>
<organism evidence="5 6">
    <name type="scientific">Bradyrhizobium shewense</name>
    <dbReference type="NCBI Taxonomy" id="1761772"/>
    <lineage>
        <taxon>Bacteria</taxon>
        <taxon>Pseudomonadati</taxon>
        <taxon>Pseudomonadota</taxon>
        <taxon>Alphaproteobacteria</taxon>
        <taxon>Hyphomicrobiales</taxon>
        <taxon>Nitrobacteraceae</taxon>
        <taxon>Bradyrhizobium</taxon>
    </lineage>
</organism>
<dbReference type="Pfam" id="PF04586">
    <property type="entry name" value="Peptidase_S78"/>
    <property type="match status" value="1"/>
</dbReference>
<evidence type="ECO:0000256" key="3">
    <source>
        <dbReference type="ARBA" id="ARBA00022801"/>
    </source>
</evidence>
<keyword evidence="6" id="KW-1185">Reference proteome</keyword>
<name>A0A1C3W204_9BRAD</name>
<reference evidence="6" key="1">
    <citation type="submission" date="2016-08" db="EMBL/GenBank/DDBJ databases">
        <authorList>
            <person name="Varghese N."/>
            <person name="Submissions Spin"/>
        </authorList>
    </citation>
    <scope>NUCLEOTIDE SEQUENCE [LARGE SCALE GENOMIC DNA]</scope>
    <source>
        <strain evidence="6">ERR11</strain>
    </source>
</reference>
<dbReference type="InterPro" id="IPR054613">
    <property type="entry name" value="Peptidase_S78_dom"/>
</dbReference>
<dbReference type="NCBIfam" id="TIGR01543">
    <property type="entry name" value="proheadase_HK97"/>
    <property type="match status" value="1"/>
</dbReference>
<evidence type="ECO:0000259" key="4">
    <source>
        <dbReference type="Pfam" id="PF04586"/>
    </source>
</evidence>
<gene>
    <name evidence="5" type="ORF">GA0061098_1006180</name>
</gene>
<dbReference type="AlphaFoldDB" id="A0A1C3W204"/>
<dbReference type="Proteomes" id="UP000199184">
    <property type="component" value="Unassembled WGS sequence"/>
</dbReference>
<keyword evidence="2" id="KW-0645">Protease</keyword>
<accession>A0A1C3W204</accession>
<dbReference type="EMBL" id="FMAI01000006">
    <property type="protein sequence ID" value="SCB33915.1"/>
    <property type="molecule type" value="Genomic_DNA"/>
</dbReference>
<sequence>MAETISGYAISWNRPAIIAGLFEERFARGAFDKHLAQNPDVAALWAHDPSRPLGRISNGSLKLRSDNAGLYYALTPDPAAPLGQEALATVGNGTVNEVSVSFTPVVEEWDDSGDIPKRLITEAKLYEISLVLWGAYGKDTSAQISRASSNSMAAKRRIEMAQRKRGILK</sequence>
<dbReference type="InterPro" id="IPR006433">
    <property type="entry name" value="Prohead_protease"/>
</dbReference>
<evidence type="ECO:0000313" key="6">
    <source>
        <dbReference type="Proteomes" id="UP000199184"/>
    </source>
</evidence>